<keyword evidence="2" id="KW-1185">Reference proteome</keyword>
<dbReference type="Proteomes" id="UP000281406">
    <property type="component" value="Unassembled WGS sequence"/>
</dbReference>
<gene>
    <name evidence="1" type="ORF">DPX16_12459</name>
</gene>
<reference evidence="1 2" key="1">
    <citation type="submission" date="2018-10" db="EMBL/GenBank/DDBJ databases">
        <title>Genome assembly for a Yunnan-Guizhou Plateau 3E fish, Anabarilius grahami (Regan), and its evolutionary and genetic applications.</title>
        <authorList>
            <person name="Jiang W."/>
        </authorList>
    </citation>
    <scope>NUCLEOTIDE SEQUENCE [LARGE SCALE GENOMIC DNA]</scope>
    <source>
        <strain evidence="1">AG-KIZ</strain>
        <tissue evidence="1">Muscle</tissue>
    </source>
</reference>
<comment type="caution">
    <text evidence="1">The sequence shown here is derived from an EMBL/GenBank/DDBJ whole genome shotgun (WGS) entry which is preliminary data.</text>
</comment>
<evidence type="ECO:0000313" key="1">
    <source>
        <dbReference type="EMBL" id="ROI16341.1"/>
    </source>
</evidence>
<dbReference type="AlphaFoldDB" id="A0A3N0XHW2"/>
<proteinExistence type="predicted"/>
<dbReference type="EMBL" id="RJVU01075544">
    <property type="protein sequence ID" value="ROI16341.1"/>
    <property type="molecule type" value="Genomic_DNA"/>
</dbReference>
<name>A0A3N0XHW2_ANAGA</name>
<accession>A0A3N0XHW2</accession>
<organism evidence="1 2">
    <name type="scientific">Anabarilius grahami</name>
    <name type="common">Kanglang fish</name>
    <name type="synonym">Barilius grahami</name>
    <dbReference type="NCBI Taxonomy" id="495550"/>
    <lineage>
        <taxon>Eukaryota</taxon>
        <taxon>Metazoa</taxon>
        <taxon>Chordata</taxon>
        <taxon>Craniata</taxon>
        <taxon>Vertebrata</taxon>
        <taxon>Euteleostomi</taxon>
        <taxon>Actinopterygii</taxon>
        <taxon>Neopterygii</taxon>
        <taxon>Teleostei</taxon>
        <taxon>Ostariophysi</taxon>
        <taxon>Cypriniformes</taxon>
        <taxon>Xenocyprididae</taxon>
        <taxon>Xenocypridinae</taxon>
        <taxon>Xenocypridinae incertae sedis</taxon>
        <taxon>Anabarilius</taxon>
    </lineage>
</organism>
<protein>
    <submittedName>
        <fullName evidence="1">Uncharacterized protein</fullName>
    </submittedName>
</protein>
<evidence type="ECO:0000313" key="2">
    <source>
        <dbReference type="Proteomes" id="UP000281406"/>
    </source>
</evidence>
<sequence length="104" mass="12031">MRTFPLRRRAEMPDSCKEYVFAWVSVSMLHADASCEDTEFHQFALSDSIVIPNQIRKNSCEPKHMWVHDLVKRGGMLSEFSRVNVCSICLYGVLAEFLKQNEMS</sequence>